<dbReference type="EMBL" id="JAYRBN010000042">
    <property type="protein sequence ID" value="KAL2745614.1"/>
    <property type="molecule type" value="Genomic_DNA"/>
</dbReference>
<evidence type="ECO:0008006" key="3">
    <source>
        <dbReference type="Google" id="ProtNLM"/>
    </source>
</evidence>
<sequence length="259" mass="29969">MHLWQVLPFLFVNPKIIQLRIYITPLPYKWLIVFVTFEKASLSNLRQHLTSNIERLGPTKDDQLSGHSSVAASQFLYTSGECLVKENLAHWSLIDQNDHSFSCERHLHKRLMHLWLWQVLSYLFGRLVVFEEPSLSNRRQHLIYNVGKIPIIFGGLDTLIVTERLGPTKDALLSRYSSVTASSFFYSFGRLSYSSEFSQILSSNFSFYNKKKLIEICKCCLLKESPVLWFLHRADSPELHLSSISFNLSADDNINIKSH</sequence>
<dbReference type="AlphaFoldDB" id="A0ABD2CKI1"/>
<evidence type="ECO:0000313" key="1">
    <source>
        <dbReference type="EMBL" id="KAL2745614.1"/>
    </source>
</evidence>
<protein>
    <recommendedName>
        <fullName evidence="3">Maturase K</fullName>
    </recommendedName>
</protein>
<evidence type="ECO:0000313" key="2">
    <source>
        <dbReference type="Proteomes" id="UP001607303"/>
    </source>
</evidence>
<keyword evidence="2" id="KW-1185">Reference proteome</keyword>
<organism evidence="1 2">
    <name type="scientific">Vespula maculifrons</name>
    <name type="common">Eastern yellow jacket</name>
    <name type="synonym">Wasp</name>
    <dbReference type="NCBI Taxonomy" id="7453"/>
    <lineage>
        <taxon>Eukaryota</taxon>
        <taxon>Metazoa</taxon>
        <taxon>Ecdysozoa</taxon>
        <taxon>Arthropoda</taxon>
        <taxon>Hexapoda</taxon>
        <taxon>Insecta</taxon>
        <taxon>Pterygota</taxon>
        <taxon>Neoptera</taxon>
        <taxon>Endopterygota</taxon>
        <taxon>Hymenoptera</taxon>
        <taxon>Apocrita</taxon>
        <taxon>Aculeata</taxon>
        <taxon>Vespoidea</taxon>
        <taxon>Vespidae</taxon>
        <taxon>Vespinae</taxon>
        <taxon>Vespula</taxon>
    </lineage>
</organism>
<proteinExistence type="predicted"/>
<comment type="caution">
    <text evidence="1">The sequence shown here is derived from an EMBL/GenBank/DDBJ whole genome shotgun (WGS) entry which is preliminary data.</text>
</comment>
<accession>A0ABD2CKI1</accession>
<name>A0ABD2CKI1_VESMC</name>
<dbReference type="Proteomes" id="UP001607303">
    <property type="component" value="Unassembled WGS sequence"/>
</dbReference>
<gene>
    <name evidence="1" type="ORF">V1477_006178</name>
</gene>
<reference evidence="1 2" key="1">
    <citation type="journal article" date="2024" name="Ann. Entomol. Soc. Am.">
        <title>Genomic analyses of the southern and eastern yellowjacket wasps (Hymenoptera: Vespidae) reveal evolutionary signatures of social life.</title>
        <authorList>
            <person name="Catto M.A."/>
            <person name="Caine P.B."/>
            <person name="Orr S.E."/>
            <person name="Hunt B.G."/>
            <person name="Goodisman M.A.D."/>
        </authorList>
    </citation>
    <scope>NUCLEOTIDE SEQUENCE [LARGE SCALE GENOMIC DNA]</scope>
    <source>
        <strain evidence="1">232</strain>
        <tissue evidence="1">Head and thorax</tissue>
    </source>
</reference>